<dbReference type="EMBL" id="KL198140">
    <property type="protein sequence ID" value="KDQ06357.1"/>
    <property type="molecule type" value="Genomic_DNA"/>
</dbReference>
<dbReference type="PANTHER" id="PTHR46579">
    <property type="entry name" value="F5/8 TYPE C DOMAIN-CONTAINING PROTEIN-RELATED"/>
    <property type="match status" value="1"/>
</dbReference>
<dbReference type="HOGENOM" id="CLU_081367_1_1_1"/>
<gene>
    <name evidence="1" type="ORF">BOTBODRAFT_97037</name>
</gene>
<name>A0A067M3E0_BOTB1</name>
<dbReference type="OrthoDB" id="3247418at2759"/>
<accession>A0A067M3E0</accession>
<dbReference type="PANTHER" id="PTHR46579:SF1">
    <property type="entry name" value="F5_8 TYPE C DOMAIN-CONTAINING PROTEIN"/>
    <property type="match status" value="1"/>
</dbReference>
<evidence type="ECO:0000313" key="1">
    <source>
        <dbReference type="EMBL" id="KDQ06357.1"/>
    </source>
</evidence>
<reference evidence="2" key="1">
    <citation type="journal article" date="2014" name="Proc. Natl. Acad. Sci. U.S.A.">
        <title>Extensive sampling of basidiomycete genomes demonstrates inadequacy of the white-rot/brown-rot paradigm for wood decay fungi.</title>
        <authorList>
            <person name="Riley R."/>
            <person name="Salamov A.A."/>
            <person name="Brown D.W."/>
            <person name="Nagy L.G."/>
            <person name="Floudas D."/>
            <person name="Held B.W."/>
            <person name="Levasseur A."/>
            <person name="Lombard V."/>
            <person name="Morin E."/>
            <person name="Otillar R."/>
            <person name="Lindquist E.A."/>
            <person name="Sun H."/>
            <person name="LaButti K.M."/>
            <person name="Schmutz J."/>
            <person name="Jabbour D."/>
            <person name="Luo H."/>
            <person name="Baker S.E."/>
            <person name="Pisabarro A.G."/>
            <person name="Walton J.D."/>
            <person name="Blanchette R.A."/>
            <person name="Henrissat B."/>
            <person name="Martin F."/>
            <person name="Cullen D."/>
            <person name="Hibbett D.S."/>
            <person name="Grigoriev I.V."/>
        </authorList>
    </citation>
    <scope>NUCLEOTIDE SEQUENCE [LARGE SCALE GENOMIC DNA]</scope>
    <source>
        <strain evidence="2">FD-172 SS1</strain>
    </source>
</reference>
<keyword evidence="2" id="KW-1185">Reference proteome</keyword>
<protein>
    <submittedName>
        <fullName evidence="1">Uncharacterized protein</fullName>
    </submittedName>
</protein>
<proteinExistence type="predicted"/>
<dbReference type="InParanoid" id="A0A067M3E0"/>
<evidence type="ECO:0000313" key="2">
    <source>
        <dbReference type="Proteomes" id="UP000027195"/>
    </source>
</evidence>
<feature type="non-terminal residue" evidence="1">
    <location>
        <position position="1"/>
    </location>
</feature>
<sequence>PSWLGRAPFNIGSTLHRKMTADQWQNALTVDFVVTLVRLWSDKGERFGAMLDNFMQLVGALRIAHKHAISPADIEAYRTHMTRYLEESLRLYPGHPLLPNNHLALHLGDFMASFGPIQSWRCFAFERLNGILQRFNSNMRPSELH</sequence>
<dbReference type="Proteomes" id="UP000027195">
    <property type="component" value="Unassembled WGS sequence"/>
</dbReference>
<dbReference type="STRING" id="930990.A0A067M3E0"/>
<organism evidence="1 2">
    <name type="scientific">Botryobasidium botryosum (strain FD-172 SS1)</name>
    <dbReference type="NCBI Taxonomy" id="930990"/>
    <lineage>
        <taxon>Eukaryota</taxon>
        <taxon>Fungi</taxon>
        <taxon>Dikarya</taxon>
        <taxon>Basidiomycota</taxon>
        <taxon>Agaricomycotina</taxon>
        <taxon>Agaricomycetes</taxon>
        <taxon>Cantharellales</taxon>
        <taxon>Botryobasidiaceae</taxon>
        <taxon>Botryobasidium</taxon>
    </lineage>
</organism>
<feature type="non-terminal residue" evidence="1">
    <location>
        <position position="145"/>
    </location>
</feature>
<dbReference type="AlphaFoldDB" id="A0A067M3E0"/>